<accession>A0A318SJI3</accession>
<evidence type="ECO:0000256" key="1">
    <source>
        <dbReference type="ARBA" id="ARBA00007825"/>
    </source>
</evidence>
<dbReference type="InterPro" id="IPR000627">
    <property type="entry name" value="Intradiol_dOase_C"/>
</dbReference>
<dbReference type="InterPro" id="IPR050770">
    <property type="entry name" value="Intradiol_RC_Dioxygenase"/>
</dbReference>
<evidence type="ECO:0000259" key="5">
    <source>
        <dbReference type="PROSITE" id="PS00083"/>
    </source>
</evidence>
<evidence type="ECO:0000256" key="3">
    <source>
        <dbReference type="ARBA" id="ARBA00023002"/>
    </source>
</evidence>
<dbReference type="RefSeq" id="WP_374940997.1">
    <property type="nucleotide sequence ID" value="NZ_JAMOFZ010000003.1"/>
</dbReference>
<dbReference type="InterPro" id="IPR012786">
    <property type="entry name" value="Protocat_dOase_a"/>
</dbReference>
<dbReference type="Proteomes" id="UP000247540">
    <property type="component" value="Unassembled WGS sequence"/>
</dbReference>
<dbReference type="CDD" id="cd03463">
    <property type="entry name" value="3_4-PCD_alpha"/>
    <property type="match status" value="1"/>
</dbReference>
<dbReference type="InterPro" id="IPR015889">
    <property type="entry name" value="Intradiol_dOase_core"/>
</dbReference>
<dbReference type="Gene3D" id="2.60.130.10">
    <property type="entry name" value="Aromatic compound dioxygenase"/>
    <property type="match status" value="1"/>
</dbReference>
<dbReference type="SUPFAM" id="SSF49482">
    <property type="entry name" value="Aromatic compound dioxygenase"/>
    <property type="match status" value="1"/>
</dbReference>
<keyword evidence="7" id="KW-1185">Reference proteome</keyword>
<dbReference type="PANTHER" id="PTHR33711:SF9">
    <property type="entry name" value="PROTOCATECHUATE 3,4-DIOXYGENASE ALPHA CHAIN"/>
    <property type="match status" value="1"/>
</dbReference>
<dbReference type="GO" id="GO:0008199">
    <property type="term" value="F:ferric iron binding"/>
    <property type="evidence" value="ECO:0007669"/>
    <property type="project" value="InterPro"/>
</dbReference>
<reference evidence="6 7" key="1">
    <citation type="submission" date="2018-06" db="EMBL/GenBank/DDBJ databases">
        <title>Genomic Encyclopedia of Type Strains, Phase III (KMG-III): the genomes of soil and plant-associated and newly described type strains.</title>
        <authorList>
            <person name="Whitman W."/>
        </authorList>
    </citation>
    <scope>NUCLEOTIDE SEQUENCE [LARGE SCALE GENOMIC DNA]</scope>
    <source>
        <strain evidence="6 7">CECT 7646</strain>
    </source>
</reference>
<gene>
    <name evidence="6" type="ORF">DFQ15_103144</name>
</gene>
<dbReference type="NCBIfam" id="TIGR02423">
    <property type="entry name" value="protocat_alph"/>
    <property type="match status" value="1"/>
</dbReference>
<protein>
    <submittedName>
        <fullName evidence="6">Protocatechuate 3,4-dioxygenase alpha subunit</fullName>
    </submittedName>
</protein>
<evidence type="ECO:0000256" key="2">
    <source>
        <dbReference type="ARBA" id="ARBA00022964"/>
    </source>
</evidence>
<organism evidence="6 7">
    <name type="scientific">Xylophilus ampelinus</name>
    <dbReference type="NCBI Taxonomy" id="54067"/>
    <lineage>
        <taxon>Bacteria</taxon>
        <taxon>Pseudomonadati</taxon>
        <taxon>Pseudomonadota</taxon>
        <taxon>Betaproteobacteria</taxon>
        <taxon>Burkholderiales</taxon>
        <taxon>Xylophilus</taxon>
    </lineage>
</organism>
<dbReference type="Pfam" id="PF00775">
    <property type="entry name" value="Dioxygenase_C"/>
    <property type="match status" value="1"/>
</dbReference>
<sequence length="209" mass="23111">MHEHLMSALRENFGQTPSQTVGPYFAYGLTAAQYQYDFDQPFDAVVASAHAEGEQILLEGVVYDGDGQPIADAMIEIQQADAQGRYAQASEAPRTTSRQNGFRGFGRCGTGTDPQHRYVFQTLKPGAHSPAEAPHINLIVLMRGMPLHAFTRVYFSDEAQANARDAVLAAVPAERRPTLVAQRTDAHGRIVYRFDIHMQGPKETVFFDV</sequence>
<evidence type="ECO:0000313" key="7">
    <source>
        <dbReference type="Proteomes" id="UP000247540"/>
    </source>
</evidence>
<dbReference type="AlphaFoldDB" id="A0A318SJI3"/>
<comment type="similarity">
    <text evidence="1">Belongs to the intradiol ring-cleavage dioxygenase family.</text>
</comment>
<feature type="region of interest" description="Disordered" evidence="4">
    <location>
        <begin position="85"/>
        <end position="110"/>
    </location>
</feature>
<comment type="caution">
    <text evidence="6">The sequence shown here is derived from an EMBL/GenBank/DDBJ whole genome shotgun (WGS) entry which is preliminary data.</text>
</comment>
<dbReference type="PANTHER" id="PTHR33711">
    <property type="entry name" value="DIOXYGENASE, PUTATIVE (AFU_ORTHOLOGUE AFUA_2G02910)-RELATED"/>
    <property type="match status" value="1"/>
</dbReference>
<dbReference type="GO" id="GO:0018578">
    <property type="term" value="F:protocatechuate 3,4-dioxygenase activity"/>
    <property type="evidence" value="ECO:0007669"/>
    <property type="project" value="InterPro"/>
</dbReference>
<evidence type="ECO:0000256" key="4">
    <source>
        <dbReference type="SAM" id="MobiDB-lite"/>
    </source>
</evidence>
<dbReference type="PROSITE" id="PS00083">
    <property type="entry name" value="INTRADIOL_DIOXYGENAS"/>
    <property type="match status" value="1"/>
</dbReference>
<evidence type="ECO:0000313" key="6">
    <source>
        <dbReference type="EMBL" id="PYE79156.1"/>
    </source>
</evidence>
<name>A0A318SJI3_9BURK</name>
<dbReference type="EMBL" id="QJTC01000003">
    <property type="protein sequence ID" value="PYE79156.1"/>
    <property type="molecule type" value="Genomic_DNA"/>
</dbReference>
<keyword evidence="2 6" id="KW-0223">Dioxygenase</keyword>
<feature type="domain" description="Intradiol ring-cleavage dioxygenases" evidence="5">
    <location>
        <begin position="58"/>
        <end position="86"/>
    </location>
</feature>
<proteinExistence type="inferred from homology"/>
<keyword evidence="3" id="KW-0560">Oxidoreductase</keyword>